<keyword evidence="5" id="KW-1185">Reference proteome</keyword>
<dbReference type="EMBL" id="CP126653">
    <property type="protein sequence ID" value="WJZ89256.1"/>
    <property type="molecule type" value="Genomic_DNA"/>
</dbReference>
<dbReference type="InterPro" id="IPR005475">
    <property type="entry name" value="Transketolase-like_Pyr-bd"/>
</dbReference>
<dbReference type="InterPro" id="IPR045890">
    <property type="entry name" value="POB1-like"/>
</dbReference>
<evidence type="ECO:0000256" key="2">
    <source>
        <dbReference type="SAM" id="SignalP"/>
    </source>
</evidence>
<dbReference type="SUPFAM" id="SSF52518">
    <property type="entry name" value="Thiamin diphosphate-binding fold (THDP-binding)"/>
    <property type="match status" value="1"/>
</dbReference>
<gene>
    <name evidence="4" type="ORF">VitviT2T_008484</name>
</gene>
<evidence type="ECO:0000313" key="4">
    <source>
        <dbReference type="EMBL" id="WJZ89256.1"/>
    </source>
</evidence>
<organism evidence="4 5">
    <name type="scientific">Vitis vinifera</name>
    <name type="common">Grape</name>
    <dbReference type="NCBI Taxonomy" id="29760"/>
    <lineage>
        <taxon>Eukaryota</taxon>
        <taxon>Viridiplantae</taxon>
        <taxon>Streptophyta</taxon>
        <taxon>Embryophyta</taxon>
        <taxon>Tracheophyta</taxon>
        <taxon>Spermatophyta</taxon>
        <taxon>Magnoliopsida</taxon>
        <taxon>eudicotyledons</taxon>
        <taxon>Gunneridae</taxon>
        <taxon>Pentapetalae</taxon>
        <taxon>rosids</taxon>
        <taxon>Vitales</taxon>
        <taxon>Vitaceae</taxon>
        <taxon>Viteae</taxon>
        <taxon>Vitis</taxon>
    </lineage>
</organism>
<comment type="cofactor">
    <cofactor evidence="1">
        <name>thiamine diphosphate</name>
        <dbReference type="ChEBI" id="CHEBI:58937"/>
    </cofactor>
</comment>
<accession>A0ABY9C2P1</accession>
<dbReference type="Gene3D" id="1.25.40.420">
    <property type="match status" value="1"/>
</dbReference>
<proteinExistence type="predicted"/>
<dbReference type="PANTHER" id="PTHR46336">
    <property type="entry name" value="OS02G0260700 PROTEIN"/>
    <property type="match status" value="1"/>
</dbReference>
<dbReference type="Proteomes" id="UP001227230">
    <property type="component" value="Chromosome 6"/>
</dbReference>
<dbReference type="Pfam" id="PF02779">
    <property type="entry name" value="Transket_pyr"/>
    <property type="match status" value="1"/>
</dbReference>
<sequence length="241" mass="28149">MSFINLLFLYLSNNCGMLHYISGDQFKIQVVIRRPNGVGQQLGIERSQRLESYFQSIPRIQIVACLTPYSAKGLIKAAIRSENPMIFFFSMFCFTISRRGFQMKSIFLKAGHSFDSSWGMDCSTVLKLVLSSDDLQFVSEDAAYGFVLKWTQIHYPKLEDRREILVSRLDRLIRFPYMTCRKLKKEVNSSHRCFVEKAYKYLPIKVVEFERPRHQFVGYLVSTGQPVRDYINSVVRHVLLR</sequence>
<feature type="signal peptide" evidence="2">
    <location>
        <begin position="1"/>
        <end position="23"/>
    </location>
</feature>
<evidence type="ECO:0000259" key="3">
    <source>
        <dbReference type="Pfam" id="PF02779"/>
    </source>
</evidence>
<keyword evidence="2" id="KW-0732">Signal</keyword>
<dbReference type="Gene3D" id="3.40.50.970">
    <property type="match status" value="1"/>
</dbReference>
<name>A0ABY9C2P1_VITVI</name>
<dbReference type="PANTHER" id="PTHR46336:SF30">
    <property type="entry name" value="BTB_POZ DOMAIN-CONTAINING PROTEIN POB1-LIKE"/>
    <property type="match status" value="1"/>
</dbReference>
<evidence type="ECO:0000256" key="1">
    <source>
        <dbReference type="ARBA" id="ARBA00001964"/>
    </source>
</evidence>
<protein>
    <recommendedName>
        <fullName evidence="3">Transketolase-like pyrimidine-binding domain-containing protein</fullName>
    </recommendedName>
</protein>
<feature type="chain" id="PRO_5047234905" description="Transketolase-like pyrimidine-binding domain-containing protein" evidence="2">
    <location>
        <begin position="24"/>
        <end position="241"/>
    </location>
</feature>
<feature type="domain" description="Transketolase-like pyrimidine-binding" evidence="3">
    <location>
        <begin position="5"/>
        <end position="90"/>
    </location>
</feature>
<dbReference type="InterPro" id="IPR029061">
    <property type="entry name" value="THDP-binding"/>
</dbReference>
<evidence type="ECO:0000313" key="5">
    <source>
        <dbReference type="Proteomes" id="UP001227230"/>
    </source>
</evidence>
<reference evidence="4 5" key="1">
    <citation type="journal article" date="2023" name="Hortic Res">
        <title>The complete reference genome for grapevine (Vitis vinifera L.) genetics and breeding.</title>
        <authorList>
            <person name="Shi X."/>
            <person name="Cao S."/>
            <person name="Wang X."/>
            <person name="Huang S."/>
            <person name="Wang Y."/>
            <person name="Liu Z."/>
            <person name="Liu W."/>
            <person name="Leng X."/>
            <person name="Peng Y."/>
            <person name="Wang N."/>
            <person name="Wang Y."/>
            <person name="Ma Z."/>
            <person name="Xu X."/>
            <person name="Zhang F."/>
            <person name="Xue H."/>
            <person name="Zhong H."/>
            <person name="Wang Y."/>
            <person name="Zhang K."/>
            <person name="Velt A."/>
            <person name="Avia K."/>
            <person name="Holtgrawe D."/>
            <person name="Grimplet J."/>
            <person name="Matus J.T."/>
            <person name="Ware D."/>
            <person name="Wu X."/>
            <person name="Wang H."/>
            <person name="Liu C."/>
            <person name="Fang Y."/>
            <person name="Rustenholz C."/>
            <person name="Cheng Z."/>
            <person name="Xiao H."/>
            <person name="Zhou Y."/>
        </authorList>
    </citation>
    <scope>NUCLEOTIDE SEQUENCE [LARGE SCALE GENOMIC DNA]</scope>
    <source>
        <strain evidence="5">cv. Pinot noir / PN40024</strain>
        <tissue evidence="4">Leaf</tissue>
    </source>
</reference>